<dbReference type="InterPro" id="IPR036582">
    <property type="entry name" value="Mao_N_sf"/>
</dbReference>
<feature type="domain" description="Copper amine oxidase-like N-terminal" evidence="2">
    <location>
        <begin position="433"/>
        <end position="539"/>
    </location>
</feature>
<dbReference type="EMBL" id="JAOQIO010000099">
    <property type="protein sequence ID" value="MCU6796236.1"/>
    <property type="molecule type" value="Genomic_DNA"/>
</dbReference>
<dbReference type="Proteomes" id="UP001652445">
    <property type="component" value="Unassembled WGS sequence"/>
</dbReference>
<dbReference type="RefSeq" id="WP_262687047.1">
    <property type="nucleotide sequence ID" value="NZ_JAOQIO010000099.1"/>
</dbReference>
<organism evidence="3 4">
    <name type="scientific">Paenibacillus baimaensis</name>
    <dbReference type="NCBI Taxonomy" id="2982185"/>
    <lineage>
        <taxon>Bacteria</taxon>
        <taxon>Bacillati</taxon>
        <taxon>Bacillota</taxon>
        <taxon>Bacilli</taxon>
        <taxon>Bacillales</taxon>
        <taxon>Paenibacillaceae</taxon>
        <taxon>Paenibacillus</taxon>
    </lineage>
</organism>
<reference evidence="3 4" key="1">
    <citation type="submission" date="2022-09" db="EMBL/GenBank/DDBJ databases">
        <authorList>
            <person name="Han X.L."/>
            <person name="Wang Q."/>
            <person name="Lu T."/>
        </authorList>
    </citation>
    <scope>NUCLEOTIDE SEQUENCE [LARGE SCALE GENOMIC DNA]</scope>
    <source>
        <strain evidence="3 4">WQ 127069</strain>
    </source>
</reference>
<proteinExistence type="predicted"/>
<keyword evidence="1" id="KW-0732">Signal</keyword>
<sequence>MKMKKLLVPVLSLSMLVPVIPMTAYAETVPTTMMATVNTPAADLRAALDNLLSEHFVLAVTAMTKAYDGSPDAAAAYKALDQNALDMQPAIASLYGDAGGIEFERIFRAHNKYTDDVVKGLKANDPTAVKKAQDQIQGFVVEFAKFLATATDGKLPEQAAADVIRSHEKHVQDTFDSYVKGDYSGAYDTFRVGFNEMFAISKALATAITTQMPEKFANSKADTPAADLRSALNSLASEHFALSALEMPKQYEGSKDYSALIRAEAGNTVDFKAAVTSIYGVDGGIAFEKIWVGDHINAQSDIVIATKNGDTAALMAAKQRISKFVTEFGAFLGTATGENLPTKGAQEALRAHEDQVQLTFDQYVARNYDASYATFREGYKFMFGVGQALGGAIVTQNNAKFQMPMTTTPAPTPTEPVNMTKVWMKLNSNELKINDKMIMMDTAPFMSGDNTYIPLRYLSEGIGAEVTWNDTTKEVGVKAGSSMLKFWIGKDYMEVNGVRQNIGAQVYINKDGRTVVPLRFITELLGWTVTWNEADNSVTLTQAMK</sequence>
<evidence type="ECO:0000259" key="2">
    <source>
        <dbReference type="Pfam" id="PF07833"/>
    </source>
</evidence>
<protein>
    <submittedName>
        <fullName evidence="3">Copper amine oxidase N-terminal domain-containing protein</fullName>
    </submittedName>
</protein>
<evidence type="ECO:0000313" key="4">
    <source>
        <dbReference type="Proteomes" id="UP001652445"/>
    </source>
</evidence>
<feature type="chain" id="PRO_5045642295" evidence="1">
    <location>
        <begin position="27"/>
        <end position="545"/>
    </location>
</feature>
<accession>A0ABT2UQB8</accession>
<name>A0ABT2UQB8_9BACL</name>
<feature type="signal peptide" evidence="1">
    <location>
        <begin position="1"/>
        <end position="26"/>
    </location>
</feature>
<evidence type="ECO:0000256" key="1">
    <source>
        <dbReference type="SAM" id="SignalP"/>
    </source>
</evidence>
<dbReference type="SUPFAM" id="SSF55383">
    <property type="entry name" value="Copper amine oxidase, domain N"/>
    <property type="match status" value="1"/>
</dbReference>
<evidence type="ECO:0000313" key="3">
    <source>
        <dbReference type="EMBL" id="MCU6796236.1"/>
    </source>
</evidence>
<dbReference type="InterPro" id="IPR012854">
    <property type="entry name" value="Cu_amine_oxidase-like_N"/>
</dbReference>
<dbReference type="Gene3D" id="3.30.457.10">
    <property type="entry name" value="Copper amine oxidase-like, N-terminal domain"/>
    <property type="match status" value="1"/>
</dbReference>
<keyword evidence="4" id="KW-1185">Reference proteome</keyword>
<gene>
    <name evidence="3" type="ORF">OB236_29350</name>
</gene>
<dbReference type="Pfam" id="PF07833">
    <property type="entry name" value="Cu_amine_oxidN1"/>
    <property type="match status" value="1"/>
</dbReference>
<comment type="caution">
    <text evidence="3">The sequence shown here is derived from an EMBL/GenBank/DDBJ whole genome shotgun (WGS) entry which is preliminary data.</text>
</comment>